<proteinExistence type="predicted"/>
<evidence type="ECO:0000313" key="2">
    <source>
        <dbReference type="Proteomes" id="UP000198211"/>
    </source>
</evidence>
<comment type="caution">
    <text evidence="1">The sequence shown here is derived from an EMBL/GenBank/DDBJ whole genome shotgun (WGS) entry which is preliminary data.</text>
</comment>
<organism evidence="1 2">
    <name type="scientific">Phytophthora megakarya</name>
    <dbReference type="NCBI Taxonomy" id="4795"/>
    <lineage>
        <taxon>Eukaryota</taxon>
        <taxon>Sar</taxon>
        <taxon>Stramenopiles</taxon>
        <taxon>Oomycota</taxon>
        <taxon>Peronosporomycetes</taxon>
        <taxon>Peronosporales</taxon>
        <taxon>Peronosporaceae</taxon>
        <taxon>Phytophthora</taxon>
    </lineage>
</organism>
<dbReference type="EMBL" id="NBNE01022289">
    <property type="protein sequence ID" value="OWY90662.1"/>
    <property type="molecule type" value="Genomic_DNA"/>
</dbReference>
<keyword evidence="2" id="KW-1185">Reference proteome</keyword>
<name>A0A225UCB0_9STRA</name>
<dbReference type="AlphaFoldDB" id="A0A225UCB0"/>
<evidence type="ECO:0000313" key="1">
    <source>
        <dbReference type="EMBL" id="OWY90662.1"/>
    </source>
</evidence>
<dbReference type="OrthoDB" id="109201at2759"/>
<dbReference type="Proteomes" id="UP000198211">
    <property type="component" value="Unassembled WGS sequence"/>
</dbReference>
<sequence>MLQMTVSWLSGSNYHTTHCLGGTAVPTIYAVMHEVMNALCECPELRIHAPTELQERVFDLADGFADISKDTILT</sequence>
<accession>A0A225UCB0</accession>
<reference evidence="2" key="1">
    <citation type="submission" date="2017-03" db="EMBL/GenBank/DDBJ databases">
        <title>Phytopthora megakarya and P. palmivora, two closely related causual agents of cacao black pod achieved similar genome size and gene model numbers by different mechanisms.</title>
        <authorList>
            <person name="Ali S."/>
            <person name="Shao J."/>
            <person name="Larry D.J."/>
            <person name="Kronmiller B."/>
            <person name="Shen D."/>
            <person name="Strem M.D."/>
            <person name="Melnick R.L."/>
            <person name="Guiltinan M.J."/>
            <person name="Tyler B.M."/>
            <person name="Meinhardt L.W."/>
            <person name="Bailey B.A."/>
        </authorList>
    </citation>
    <scope>NUCLEOTIDE SEQUENCE [LARGE SCALE GENOMIC DNA]</scope>
    <source>
        <strain evidence="2">zdho120</strain>
    </source>
</reference>
<gene>
    <name evidence="1" type="ORF">PHMEG_00041117</name>
</gene>
<feature type="non-terminal residue" evidence="1">
    <location>
        <position position="74"/>
    </location>
</feature>
<protein>
    <submittedName>
        <fullName evidence="1">Uncharacterized protein</fullName>
    </submittedName>
</protein>